<dbReference type="GO" id="GO:0015035">
    <property type="term" value="F:protein-disulfide reductase activity"/>
    <property type="evidence" value="ECO:0007669"/>
    <property type="project" value="TreeGrafter"/>
</dbReference>
<dbReference type="OrthoDB" id="9790390at2"/>
<dbReference type="PANTHER" id="PTHR45663">
    <property type="entry name" value="GEO12009P1"/>
    <property type="match status" value="1"/>
</dbReference>
<dbReference type="KEGG" id="das:Daes_0150"/>
<evidence type="ECO:0000313" key="6">
    <source>
        <dbReference type="EMBL" id="ADU61177.1"/>
    </source>
</evidence>
<dbReference type="PANTHER" id="PTHR45663:SF11">
    <property type="entry name" value="GEO12009P1"/>
    <property type="match status" value="1"/>
</dbReference>
<sequence length="144" mass="15601">MTQTTRILVCPGCGALNRVQAGRESQATCGKCKTTVFDTHPLELVGATFDRHIAKNDGPVLVDFYSPTCGPCLMMVPQFEAAAKALHPAVRLAKIDTSQEQGVAARFGIHAVPTLILFRAGREIARQPGAMNARDIEAWVRQNL</sequence>
<dbReference type="Gene3D" id="2.30.30.380">
    <property type="entry name" value="Zn-finger domain of Sec23/24"/>
    <property type="match status" value="1"/>
</dbReference>
<dbReference type="Gene3D" id="3.40.30.10">
    <property type="entry name" value="Glutaredoxin"/>
    <property type="match status" value="1"/>
</dbReference>
<protein>
    <submittedName>
        <fullName evidence="6">Thioredoxin domain-containing protein</fullName>
    </submittedName>
</protein>
<dbReference type="CDD" id="cd02947">
    <property type="entry name" value="TRX_family"/>
    <property type="match status" value="1"/>
</dbReference>
<dbReference type="EMBL" id="CP002431">
    <property type="protein sequence ID" value="ADU61177.1"/>
    <property type="molecule type" value="Genomic_DNA"/>
</dbReference>
<reference evidence="7" key="1">
    <citation type="submission" date="2010-12" db="EMBL/GenBank/DDBJ databases">
        <title>Complete sequence of Desulfovibrio aespoeensis Aspo-2.</title>
        <authorList>
            <consortium name="US DOE Joint Genome Institute"/>
            <person name="Lucas S."/>
            <person name="Copeland A."/>
            <person name="Lapidus A."/>
            <person name="Cheng J.-F."/>
            <person name="Goodwin L."/>
            <person name="Pitluck S."/>
            <person name="Chertkov O."/>
            <person name="Misra M."/>
            <person name="Detter J.C."/>
            <person name="Han C."/>
            <person name="Tapia R."/>
            <person name="Land M."/>
            <person name="Hauser L."/>
            <person name="Kyrpides N."/>
            <person name="Ivanova N."/>
            <person name="Ovchinnikova G."/>
            <person name="Pedersen K."/>
            <person name="Jagevall S."/>
            <person name="Hazen T."/>
            <person name="Woyke T."/>
        </authorList>
    </citation>
    <scope>NUCLEOTIDE SEQUENCE [LARGE SCALE GENOMIC DNA]</scope>
    <source>
        <strain evidence="7">ATCC 700646 / DSM 10631 / Aspo-2</strain>
    </source>
</reference>
<evidence type="ECO:0000256" key="3">
    <source>
        <dbReference type="ARBA" id="ARBA00023157"/>
    </source>
</evidence>
<feature type="domain" description="Thioredoxin" evidence="5">
    <location>
        <begin position="19"/>
        <end position="144"/>
    </location>
</feature>
<dbReference type="STRING" id="643562.Daes_0150"/>
<dbReference type="PROSITE" id="PS00194">
    <property type="entry name" value="THIOREDOXIN_1"/>
    <property type="match status" value="1"/>
</dbReference>
<evidence type="ECO:0000259" key="5">
    <source>
        <dbReference type="PROSITE" id="PS51352"/>
    </source>
</evidence>
<organism evidence="6 7">
    <name type="scientific">Pseudodesulfovibrio aespoeensis (strain ATCC 700646 / DSM 10631 / Aspo-2)</name>
    <name type="common">Desulfovibrio aespoeensis</name>
    <dbReference type="NCBI Taxonomy" id="643562"/>
    <lineage>
        <taxon>Bacteria</taxon>
        <taxon>Pseudomonadati</taxon>
        <taxon>Thermodesulfobacteriota</taxon>
        <taxon>Desulfovibrionia</taxon>
        <taxon>Desulfovibrionales</taxon>
        <taxon>Desulfovibrionaceae</taxon>
    </lineage>
</organism>
<evidence type="ECO:0000313" key="7">
    <source>
        <dbReference type="Proteomes" id="UP000002191"/>
    </source>
</evidence>
<reference evidence="6 7" key="2">
    <citation type="journal article" date="2014" name="Genome Announc.">
        <title>Complete Genome Sequence of the Subsurface, Mesophilic Sulfate-Reducing Bacterium Desulfovibrio aespoeensis Aspo-2.</title>
        <authorList>
            <person name="Pedersen K."/>
            <person name="Bengtsson A."/>
            <person name="Edlund J."/>
            <person name="Rabe L."/>
            <person name="Hazen T."/>
            <person name="Chakraborty R."/>
            <person name="Goodwin L."/>
            <person name="Shapiro N."/>
        </authorList>
    </citation>
    <scope>NUCLEOTIDE SEQUENCE [LARGE SCALE GENOMIC DNA]</scope>
    <source>
        <strain evidence="7">ATCC 700646 / DSM 10631 / Aspo-2</strain>
    </source>
</reference>
<evidence type="ECO:0000256" key="1">
    <source>
        <dbReference type="ARBA" id="ARBA00022448"/>
    </source>
</evidence>
<accession>E6VV26</accession>
<keyword evidence="2" id="KW-0249">Electron transport</keyword>
<proteinExistence type="predicted"/>
<evidence type="ECO:0000256" key="2">
    <source>
        <dbReference type="ARBA" id="ARBA00022982"/>
    </source>
</evidence>
<dbReference type="Pfam" id="PF00085">
    <property type="entry name" value="Thioredoxin"/>
    <property type="match status" value="1"/>
</dbReference>
<dbReference type="GO" id="GO:0005829">
    <property type="term" value="C:cytosol"/>
    <property type="evidence" value="ECO:0007669"/>
    <property type="project" value="TreeGrafter"/>
</dbReference>
<dbReference type="InterPro" id="IPR036249">
    <property type="entry name" value="Thioredoxin-like_sf"/>
</dbReference>
<dbReference type="eggNOG" id="COG3118">
    <property type="taxonomic scope" value="Bacteria"/>
</dbReference>
<keyword evidence="4" id="KW-0676">Redox-active center</keyword>
<gene>
    <name evidence="6" type="ordered locus">Daes_0150</name>
</gene>
<evidence type="ECO:0000256" key="4">
    <source>
        <dbReference type="ARBA" id="ARBA00023284"/>
    </source>
</evidence>
<dbReference type="Proteomes" id="UP000002191">
    <property type="component" value="Chromosome"/>
</dbReference>
<dbReference type="GO" id="GO:0045454">
    <property type="term" value="P:cell redox homeostasis"/>
    <property type="evidence" value="ECO:0007669"/>
    <property type="project" value="TreeGrafter"/>
</dbReference>
<keyword evidence="3" id="KW-1015">Disulfide bond</keyword>
<dbReference type="PROSITE" id="PS51352">
    <property type="entry name" value="THIOREDOXIN_2"/>
    <property type="match status" value="1"/>
</dbReference>
<dbReference type="HOGENOM" id="CLU_090389_10_0_7"/>
<keyword evidence="1" id="KW-0813">Transport</keyword>
<dbReference type="InterPro" id="IPR017937">
    <property type="entry name" value="Thioredoxin_CS"/>
</dbReference>
<dbReference type="InterPro" id="IPR013766">
    <property type="entry name" value="Thioredoxin_domain"/>
</dbReference>
<dbReference type="AlphaFoldDB" id="E6VV26"/>
<name>E6VV26_PSEA9</name>
<dbReference type="RefSeq" id="WP_013513114.1">
    <property type="nucleotide sequence ID" value="NC_014844.1"/>
</dbReference>
<dbReference type="SUPFAM" id="SSF52833">
    <property type="entry name" value="Thioredoxin-like"/>
    <property type="match status" value="1"/>
</dbReference>
<keyword evidence="7" id="KW-1185">Reference proteome</keyword>